<evidence type="ECO:0000259" key="2">
    <source>
        <dbReference type="PROSITE" id="PS50975"/>
    </source>
</evidence>
<dbReference type="PANTHER" id="PTHR21621:SF0">
    <property type="entry name" value="BETA-CITRYLGLUTAMATE SYNTHASE B-RELATED"/>
    <property type="match status" value="1"/>
</dbReference>
<dbReference type="PANTHER" id="PTHR21621">
    <property type="entry name" value="RIBOSOMAL PROTEIN S6 MODIFICATION PROTEIN"/>
    <property type="match status" value="1"/>
</dbReference>
<dbReference type="Proteomes" id="UP000682843">
    <property type="component" value="Chromosome"/>
</dbReference>
<feature type="domain" description="ATP-grasp" evidence="2">
    <location>
        <begin position="81"/>
        <end position="327"/>
    </location>
</feature>
<evidence type="ECO:0000313" key="4">
    <source>
        <dbReference type="Proteomes" id="UP000682843"/>
    </source>
</evidence>
<keyword evidence="1" id="KW-0547">Nucleotide-binding</keyword>
<dbReference type="InterPro" id="IPR013815">
    <property type="entry name" value="ATP_grasp_subdomain_1"/>
</dbReference>
<dbReference type="EMBL" id="CP036498">
    <property type="protein sequence ID" value="QUS38164.1"/>
    <property type="molecule type" value="Genomic_DNA"/>
</dbReference>
<reference evidence="3 4" key="1">
    <citation type="submission" date="2019-02" db="EMBL/GenBank/DDBJ databases">
        <title>Emended description of the genus Rhodopseudomonas and description of Rhodopseudomonas albus sp. nov., a non-phototrophic, heavy-metal-tolerant bacterium isolated from garden soil.</title>
        <authorList>
            <person name="Bao Z."/>
            <person name="Cao W.W."/>
            <person name="Sato Y."/>
            <person name="Nishizawa T."/>
            <person name="Zhao J."/>
            <person name="Guo Y."/>
            <person name="Ohta H."/>
        </authorList>
    </citation>
    <scope>NUCLEOTIDE SEQUENCE [LARGE SCALE GENOMIC DNA]</scope>
    <source>
        <strain evidence="3 4">SK50-23</strain>
    </source>
</reference>
<dbReference type="Gene3D" id="3.30.470.20">
    <property type="entry name" value="ATP-grasp fold, B domain"/>
    <property type="match status" value="2"/>
</dbReference>
<keyword evidence="4" id="KW-1185">Reference proteome</keyword>
<dbReference type="RefSeq" id="WP_211911699.1">
    <property type="nucleotide sequence ID" value="NZ_CP036498.1"/>
</dbReference>
<proteinExistence type="predicted"/>
<dbReference type="InterPro" id="IPR011761">
    <property type="entry name" value="ATP-grasp"/>
</dbReference>
<name>A0ABX8A640_9BRAD</name>
<evidence type="ECO:0000256" key="1">
    <source>
        <dbReference type="PROSITE-ProRule" id="PRU00409"/>
    </source>
</evidence>
<accession>A0ABX8A640</accession>
<dbReference type="SUPFAM" id="SSF56059">
    <property type="entry name" value="Glutathione synthetase ATP-binding domain-like"/>
    <property type="match status" value="1"/>
</dbReference>
<dbReference type="Gene3D" id="3.30.1490.20">
    <property type="entry name" value="ATP-grasp fold, A domain"/>
    <property type="match status" value="1"/>
</dbReference>
<organism evidence="3 4">
    <name type="scientific">Tardiphaga alba</name>
    <dbReference type="NCBI Taxonomy" id="340268"/>
    <lineage>
        <taxon>Bacteria</taxon>
        <taxon>Pseudomonadati</taxon>
        <taxon>Pseudomonadota</taxon>
        <taxon>Alphaproteobacteria</taxon>
        <taxon>Hyphomicrobiales</taxon>
        <taxon>Nitrobacteraceae</taxon>
        <taxon>Tardiphaga</taxon>
    </lineage>
</organism>
<gene>
    <name evidence="3" type="ORF">RPMA_04345</name>
</gene>
<sequence length="335" mass="35804">MTPIRAIRAGKPAYYPDQTIYAEYAAGALGLGFAELDGGTGLIFEVTGAGRRAAFGAGRGSFFPQNTATAATLANDKHLANVLMARAGIATLRGDYFFLHDRHRAHRAPGHERADALALFRSLGGTAFAKPLNGSRGDFAQVVTGESALAAYLDQVAAHYDAVIIQRVVTGQEYRLFVLDEEVVYSARKQPPFVTGDGKHALRDLLSAQEIALSQHGISSAAVEQPDPVRDTVLAEGTCFELTGRMNRSAGGTMEFAEPANADRAFTAARGALKALGLRAGAIDLFTDVDGDASALRVIEVNANPSIRFLEDSGRDDLILRIWRHTFTSLGLIDV</sequence>
<protein>
    <recommendedName>
        <fullName evidence="2">ATP-grasp domain-containing protein</fullName>
    </recommendedName>
</protein>
<keyword evidence="1" id="KW-0067">ATP-binding</keyword>
<dbReference type="PROSITE" id="PS50975">
    <property type="entry name" value="ATP_GRASP"/>
    <property type="match status" value="1"/>
</dbReference>
<evidence type="ECO:0000313" key="3">
    <source>
        <dbReference type="EMBL" id="QUS38164.1"/>
    </source>
</evidence>